<keyword evidence="5" id="KW-0813">Transport</keyword>
<dbReference type="RefSeq" id="XP_048325808.2">
    <property type="nucleotide sequence ID" value="XM_048469851.2"/>
</dbReference>
<feature type="transmembrane region" description="Helical" evidence="6">
    <location>
        <begin position="99"/>
        <end position="121"/>
    </location>
</feature>
<organism evidence="8 9">
    <name type="scientific">Ziziphus jujuba</name>
    <name type="common">Chinese jujube</name>
    <name type="synonym">Ziziphus sativa</name>
    <dbReference type="NCBI Taxonomy" id="326968"/>
    <lineage>
        <taxon>Eukaryota</taxon>
        <taxon>Viridiplantae</taxon>
        <taxon>Streptophyta</taxon>
        <taxon>Embryophyta</taxon>
        <taxon>Tracheophyta</taxon>
        <taxon>Spermatophyta</taxon>
        <taxon>Magnoliopsida</taxon>
        <taxon>eudicotyledons</taxon>
        <taxon>Gunneridae</taxon>
        <taxon>Pentapetalae</taxon>
        <taxon>rosids</taxon>
        <taxon>fabids</taxon>
        <taxon>Rosales</taxon>
        <taxon>Rhamnaceae</taxon>
        <taxon>Paliureae</taxon>
        <taxon>Ziziphus</taxon>
    </lineage>
</organism>
<accession>A0ABM3ID01</accession>
<keyword evidence="2 6" id="KW-0812">Transmembrane</keyword>
<feature type="domain" description="Ion transport" evidence="7">
    <location>
        <begin position="65"/>
        <end position="384"/>
    </location>
</feature>
<evidence type="ECO:0000256" key="3">
    <source>
        <dbReference type="ARBA" id="ARBA00022989"/>
    </source>
</evidence>
<feature type="transmembrane region" description="Helical" evidence="6">
    <location>
        <begin position="229"/>
        <end position="250"/>
    </location>
</feature>
<dbReference type="Proteomes" id="UP001652623">
    <property type="component" value="Chromosome 8"/>
</dbReference>
<dbReference type="InterPro" id="IPR005821">
    <property type="entry name" value="Ion_trans_dom"/>
</dbReference>
<evidence type="ECO:0000256" key="1">
    <source>
        <dbReference type="ARBA" id="ARBA00004141"/>
    </source>
</evidence>
<evidence type="ECO:0000256" key="2">
    <source>
        <dbReference type="ARBA" id="ARBA00022692"/>
    </source>
</evidence>
<evidence type="ECO:0000259" key="7">
    <source>
        <dbReference type="Pfam" id="PF00520"/>
    </source>
</evidence>
<feature type="transmembrane region" description="Helical" evidence="6">
    <location>
        <begin position="66"/>
        <end position="87"/>
    </location>
</feature>
<dbReference type="PANTHER" id="PTHR45651">
    <property type="entry name" value="CYCLIC NUCLEOTIDE-GATED ION CHANNEL 15-RELATED-RELATED"/>
    <property type="match status" value="1"/>
</dbReference>
<dbReference type="Pfam" id="PF00520">
    <property type="entry name" value="Ion_trans"/>
    <property type="match status" value="1"/>
</dbReference>
<evidence type="ECO:0000256" key="6">
    <source>
        <dbReference type="SAM" id="Phobius"/>
    </source>
</evidence>
<dbReference type="SUPFAM" id="SSF81324">
    <property type="entry name" value="Voltage-gated potassium channels"/>
    <property type="match status" value="1"/>
</dbReference>
<sequence>MDNNKPVEVVRIQMGNFETIFTKKQSSKQDVSFMITSSANSSKELRTKIKEILRSDGQYLPILKKVFLVSCVIAITLDPLFLYVPYINERKKCLEMDQTLKIVALVLRCCTDISYLIYIIFHTRNGFQRKAARALATAQKSGFIGKAEAISWRIPWSLMLIDIPAILPLPQVIIVVFFTKMWGSRYSSKRKFLNFLVVFQYVPRVLRIYRSCKKLGTIPSSLIGLVWKGSFNLLLYIIASHVLGAWWYFLSVEREAECWLKACKNHGGCAAASFDCNDKTYSTASNLTILNEFCPINPPNADDFGIYLDGILSGVVSSTDFPKKLVQCFWWGLRNLSSFGQNLKTSNNVLETCFAALILITGLLLFLYLIGNLQTYMQLATARSEEIRQKMKTKEPEIDLWISSSGIPENEKTVVMQQIQYALEHEKDVDFENLLRHLSLYHKDSLRKGNLSLDELRKTYMKLAATRSEEKRQQTRMKERKAELWILRNGIPRDLKPIIMQHTRYRLTDNKEVDVQSLLSLLPLEHRKAIKEHLCLDVLKKLHYSRGRTT</sequence>
<evidence type="ECO:0000256" key="4">
    <source>
        <dbReference type="ARBA" id="ARBA00023136"/>
    </source>
</evidence>
<feature type="transmembrane region" description="Helical" evidence="6">
    <location>
        <begin position="156"/>
        <end position="179"/>
    </location>
</feature>
<reference evidence="9" key="1">
    <citation type="submission" date="2025-08" db="UniProtKB">
        <authorList>
            <consortium name="RefSeq"/>
        </authorList>
    </citation>
    <scope>IDENTIFICATION</scope>
    <source>
        <tissue evidence="9">Seedling</tissue>
    </source>
</reference>
<keyword evidence="8" id="KW-1185">Reference proteome</keyword>
<dbReference type="GeneID" id="107414583"/>
<comment type="subcellular location">
    <subcellularLocation>
        <location evidence="1">Membrane</location>
        <topology evidence="1">Multi-pass membrane protein</topology>
    </subcellularLocation>
</comment>
<keyword evidence="4 6" id="KW-0472">Membrane</keyword>
<keyword evidence="5" id="KW-0407">Ion channel</keyword>
<evidence type="ECO:0000256" key="5">
    <source>
        <dbReference type="ARBA" id="ARBA00023303"/>
    </source>
</evidence>
<evidence type="ECO:0000313" key="9">
    <source>
        <dbReference type="RefSeq" id="XP_048325808.2"/>
    </source>
</evidence>
<keyword evidence="5" id="KW-0406">Ion transport</keyword>
<gene>
    <name evidence="9" type="primary">LOC107414583</name>
</gene>
<protein>
    <submittedName>
        <fullName evidence="9">Cyclic nucleotide-gated ion channel 1 isoform X2</fullName>
    </submittedName>
</protein>
<name>A0ABM3ID01_ZIZJJ</name>
<dbReference type="Gene3D" id="1.10.287.70">
    <property type="match status" value="1"/>
</dbReference>
<proteinExistence type="predicted"/>
<evidence type="ECO:0000313" key="8">
    <source>
        <dbReference type="Proteomes" id="UP001652623"/>
    </source>
</evidence>
<feature type="transmembrane region" description="Helical" evidence="6">
    <location>
        <begin position="349"/>
        <end position="370"/>
    </location>
</feature>
<keyword evidence="3 6" id="KW-1133">Transmembrane helix</keyword>
<dbReference type="PANTHER" id="PTHR45651:SF68">
    <property type="entry name" value="ION TRANSPORT DOMAIN-CONTAINING PROTEIN"/>
    <property type="match status" value="1"/>
</dbReference>